<dbReference type="GO" id="GO:0005829">
    <property type="term" value="C:cytosol"/>
    <property type="evidence" value="ECO:0007669"/>
    <property type="project" value="TreeGrafter"/>
</dbReference>
<proteinExistence type="predicted"/>
<dbReference type="Proteomes" id="UP000321638">
    <property type="component" value="Unassembled WGS sequence"/>
</dbReference>
<name>A0A5C8PE59_9HYPH</name>
<keyword evidence="3" id="KW-1185">Reference proteome</keyword>
<accession>A0A5C8PE59</accession>
<dbReference type="GO" id="GO:0006749">
    <property type="term" value="P:glutathione metabolic process"/>
    <property type="evidence" value="ECO:0007669"/>
    <property type="project" value="TreeGrafter"/>
</dbReference>
<gene>
    <name evidence="2" type="ORF">FHP25_29180</name>
</gene>
<dbReference type="InterPro" id="IPR003692">
    <property type="entry name" value="Hydantoinase_B"/>
</dbReference>
<comment type="caution">
    <text evidence="2">The sequence shown here is derived from an EMBL/GenBank/DDBJ whole genome shotgun (WGS) entry which is preliminary data.</text>
</comment>
<dbReference type="AlphaFoldDB" id="A0A5C8PE59"/>
<dbReference type="PANTHER" id="PTHR11365:SF23">
    <property type="entry name" value="HYPOTHETICAL 5-OXOPROLINASE (EUROFUNG)-RELATED"/>
    <property type="match status" value="1"/>
</dbReference>
<evidence type="ECO:0000313" key="3">
    <source>
        <dbReference type="Proteomes" id="UP000321638"/>
    </source>
</evidence>
<dbReference type="InterPro" id="IPR045079">
    <property type="entry name" value="Oxoprolinase-like"/>
</dbReference>
<organism evidence="2 3">
    <name type="scientific">Vineibacter terrae</name>
    <dbReference type="NCBI Taxonomy" id="2586908"/>
    <lineage>
        <taxon>Bacteria</taxon>
        <taxon>Pseudomonadati</taxon>
        <taxon>Pseudomonadota</taxon>
        <taxon>Alphaproteobacteria</taxon>
        <taxon>Hyphomicrobiales</taxon>
        <taxon>Vineibacter</taxon>
    </lineage>
</organism>
<dbReference type="RefSeq" id="WP_147850525.1">
    <property type="nucleotide sequence ID" value="NZ_VDUZ01000041.1"/>
</dbReference>
<evidence type="ECO:0000313" key="2">
    <source>
        <dbReference type="EMBL" id="TXL71613.1"/>
    </source>
</evidence>
<feature type="domain" description="Hydantoinase B/oxoprolinase" evidence="1">
    <location>
        <begin position="5"/>
        <end position="513"/>
    </location>
</feature>
<sequence length="553" mass="59399">MRQLDPVSLGIMWDRLNAVTNEITTALVRTSFSTIVRESYDLSVVLFDAKGRPISQGRLSAPGHSGTAANTVRYIAESFPIAEMRPGDLFITNDPWHGTGHIYDMNFVRPAFRRGELVGFTFSDTHMADMGGVGFSANTADKFAEGLHLPACRLMRDGVLDRTIISIIRSNVRVADQVIGDMMANVTCNELGERLLVEFMDEYEIDDLSVLADALLGQSERAMRAAIRCIPDGVYANRVQIEGLGTPLTLAVTCDVRDDEIHVDFAGTDGLVQGGVNVPFCYTRAMSIFALRLLTVPTLPANDGSTRPLHFSAPENCVLNALPPAPTAGRHVVGHFVTPLVIGALADALPHRVQAQSGMMDLVSIQGRRGDGREISTMFFGAGGYGAMDGMDGMATIPTPASMRVTPTEVWENLYGTTIESKRLIPDSGGAGRYRGGLGQEIVMCNDRAGPLALAFFGRQTAFPPAGIRGGAAGSPHGYAIEGRPVPPIGRSTLQTGERLVIRLPGGGGYGDPRARDPERILQDVRDGFVSVDGARRDYGVAVDVENATVRPL</sequence>
<dbReference type="EMBL" id="VDUZ01000041">
    <property type="protein sequence ID" value="TXL71613.1"/>
    <property type="molecule type" value="Genomic_DNA"/>
</dbReference>
<evidence type="ECO:0000259" key="1">
    <source>
        <dbReference type="Pfam" id="PF02538"/>
    </source>
</evidence>
<dbReference type="PANTHER" id="PTHR11365">
    <property type="entry name" value="5-OXOPROLINASE RELATED"/>
    <property type="match status" value="1"/>
</dbReference>
<dbReference type="OrthoDB" id="9761586at2"/>
<dbReference type="Pfam" id="PF02538">
    <property type="entry name" value="Hydantoinase_B"/>
    <property type="match status" value="1"/>
</dbReference>
<reference evidence="2 3" key="1">
    <citation type="submission" date="2019-06" db="EMBL/GenBank/DDBJ databases">
        <title>New taxonomy in bacterial strain CC-CFT640, isolated from vineyard.</title>
        <authorList>
            <person name="Lin S.-Y."/>
            <person name="Tsai C.-F."/>
            <person name="Young C.-C."/>
        </authorList>
    </citation>
    <scope>NUCLEOTIDE SEQUENCE [LARGE SCALE GENOMIC DNA]</scope>
    <source>
        <strain evidence="2 3">CC-CFT640</strain>
    </source>
</reference>
<dbReference type="GO" id="GO:0017168">
    <property type="term" value="F:5-oxoprolinase (ATP-hydrolyzing) activity"/>
    <property type="evidence" value="ECO:0007669"/>
    <property type="project" value="TreeGrafter"/>
</dbReference>
<protein>
    <submittedName>
        <fullName evidence="2">Hydantoinase B/oxoprolinase family protein</fullName>
    </submittedName>
</protein>